<organism evidence="9 10">
    <name type="scientific">Saccharopolyspora rosea</name>
    <dbReference type="NCBI Taxonomy" id="524884"/>
    <lineage>
        <taxon>Bacteria</taxon>
        <taxon>Bacillati</taxon>
        <taxon>Actinomycetota</taxon>
        <taxon>Actinomycetes</taxon>
        <taxon>Pseudonocardiales</taxon>
        <taxon>Pseudonocardiaceae</taxon>
        <taxon>Saccharopolyspora</taxon>
    </lineage>
</organism>
<dbReference type="Pfam" id="PF08281">
    <property type="entry name" value="Sigma70_r4_2"/>
    <property type="match status" value="1"/>
</dbReference>
<keyword evidence="5" id="KW-0804">Transcription</keyword>
<evidence type="ECO:0000256" key="4">
    <source>
        <dbReference type="ARBA" id="ARBA00023125"/>
    </source>
</evidence>
<keyword evidence="10" id="KW-1185">Reference proteome</keyword>
<dbReference type="CDD" id="cd06171">
    <property type="entry name" value="Sigma70_r4"/>
    <property type="match status" value="1"/>
</dbReference>
<dbReference type="RefSeq" id="WP_263251580.1">
    <property type="nucleotide sequence ID" value="NZ_BAABLT010000045.1"/>
</dbReference>
<evidence type="ECO:0000259" key="7">
    <source>
        <dbReference type="Pfam" id="PF04542"/>
    </source>
</evidence>
<evidence type="ECO:0000256" key="1">
    <source>
        <dbReference type="ARBA" id="ARBA00010641"/>
    </source>
</evidence>
<protein>
    <submittedName>
        <fullName evidence="9">SigE family RNA polymerase sigma factor</fullName>
    </submittedName>
</protein>
<dbReference type="InterPro" id="IPR036388">
    <property type="entry name" value="WH-like_DNA-bd_sf"/>
</dbReference>
<dbReference type="PANTHER" id="PTHR43133:SF50">
    <property type="entry name" value="ECF RNA POLYMERASE SIGMA FACTOR SIGM"/>
    <property type="match status" value="1"/>
</dbReference>
<dbReference type="Gene3D" id="1.10.1740.10">
    <property type="match status" value="1"/>
</dbReference>
<evidence type="ECO:0000259" key="8">
    <source>
        <dbReference type="Pfam" id="PF08281"/>
    </source>
</evidence>
<dbReference type="Proteomes" id="UP001597018">
    <property type="component" value="Unassembled WGS sequence"/>
</dbReference>
<comment type="similarity">
    <text evidence="1">Belongs to the sigma-70 factor family. ECF subfamily.</text>
</comment>
<comment type="caution">
    <text evidence="9">The sequence shown here is derived from an EMBL/GenBank/DDBJ whole genome shotgun (WGS) entry which is preliminary data.</text>
</comment>
<gene>
    <name evidence="9" type="ORF">ACFQ16_21430</name>
</gene>
<dbReference type="InterPro" id="IPR013324">
    <property type="entry name" value="RNA_pol_sigma_r3/r4-like"/>
</dbReference>
<dbReference type="InterPro" id="IPR013325">
    <property type="entry name" value="RNA_pol_sigma_r2"/>
</dbReference>
<feature type="domain" description="RNA polymerase sigma-70 region 2" evidence="7">
    <location>
        <begin position="46"/>
        <end position="111"/>
    </location>
</feature>
<dbReference type="InterPro" id="IPR007627">
    <property type="entry name" value="RNA_pol_sigma70_r2"/>
</dbReference>
<name>A0ABW3FW55_9PSEU</name>
<evidence type="ECO:0000256" key="2">
    <source>
        <dbReference type="ARBA" id="ARBA00023015"/>
    </source>
</evidence>
<accession>A0ABW3FW55</accession>
<dbReference type="EMBL" id="JBHTIW010000020">
    <property type="protein sequence ID" value="MFD0922315.1"/>
    <property type="molecule type" value="Genomic_DNA"/>
</dbReference>
<dbReference type="NCBIfam" id="TIGR02983">
    <property type="entry name" value="SigE-fam_strep"/>
    <property type="match status" value="1"/>
</dbReference>
<dbReference type="InterPro" id="IPR013249">
    <property type="entry name" value="RNA_pol_sigma70_r4_t2"/>
</dbReference>
<evidence type="ECO:0000256" key="3">
    <source>
        <dbReference type="ARBA" id="ARBA00023082"/>
    </source>
</evidence>
<sequence length="198" mass="21811">MSIALPVTACSGGEPETATCPSPRSGAWSGDGRAAMDELTTKLTDLYQENYRQLLRIAVLLVDDRAAAEDIVQDAYVRVFDSRARLRDPDKALAFLRQSVLNRARSALRRRLVAKKYQPRLATQDVQPDDTGRGLDRAVLAAALAQLPRRQREAVVLRYYADLSEARTAEVMGCSQGAVKSYCSRGVARLSDLLGERV</sequence>
<dbReference type="SUPFAM" id="SSF88659">
    <property type="entry name" value="Sigma3 and sigma4 domains of RNA polymerase sigma factors"/>
    <property type="match status" value="1"/>
</dbReference>
<dbReference type="Gene3D" id="1.10.10.10">
    <property type="entry name" value="Winged helix-like DNA-binding domain superfamily/Winged helix DNA-binding domain"/>
    <property type="match status" value="1"/>
</dbReference>
<feature type="domain" description="RNA polymerase sigma factor 70 region 4 type 2" evidence="8">
    <location>
        <begin position="140"/>
        <end position="190"/>
    </location>
</feature>
<evidence type="ECO:0000256" key="5">
    <source>
        <dbReference type="ARBA" id="ARBA00023163"/>
    </source>
</evidence>
<dbReference type="NCBIfam" id="TIGR02937">
    <property type="entry name" value="sigma70-ECF"/>
    <property type="match status" value="1"/>
</dbReference>
<dbReference type="PANTHER" id="PTHR43133">
    <property type="entry name" value="RNA POLYMERASE ECF-TYPE SIGMA FACTO"/>
    <property type="match status" value="1"/>
</dbReference>
<evidence type="ECO:0000256" key="6">
    <source>
        <dbReference type="SAM" id="MobiDB-lite"/>
    </source>
</evidence>
<dbReference type="InterPro" id="IPR039425">
    <property type="entry name" value="RNA_pol_sigma-70-like"/>
</dbReference>
<evidence type="ECO:0000313" key="9">
    <source>
        <dbReference type="EMBL" id="MFD0922315.1"/>
    </source>
</evidence>
<keyword evidence="4" id="KW-0238">DNA-binding</keyword>
<dbReference type="SUPFAM" id="SSF88946">
    <property type="entry name" value="Sigma2 domain of RNA polymerase sigma factors"/>
    <property type="match status" value="1"/>
</dbReference>
<keyword evidence="3" id="KW-0731">Sigma factor</keyword>
<feature type="region of interest" description="Disordered" evidence="6">
    <location>
        <begin position="10"/>
        <end position="31"/>
    </location>
</feature>
<dbReference type="Pfam" id="PF04542">
    <property type="entry name" value="Sigma70_r2"/>
    <property type="match status" value="1"/>
</dbReference>
<evidence type="ECO:0000313" key="10">
    <source>
        <dbReference type="Proteomes" id="UP001597018"/>
    </source>
</evidence>
<reference evidence="10" key="1">
    <citation type="journal article" date="2019" name="Int. J. Syst. Evol. Microbiol.">
        <title>The Global Catalogue of Microorganisms (GCM) 10K type strain sequencing project: providing services to taxonomists for standard genome sequencing and annotation.</title>
        <authorList>
            <consortium name="The Broad Institute Genomics Platform"/>
            <consortium name="The Broad Institute Genome Sequencing Center for Infectious Disease"/>
            <person name="Wu L."/>
            <person name="Ma J."/>
        </authorList>
    </citation>
    <scope>NUCLEOTIDE SEQUENCE [LARGE SCALE GENOMIC DNA]</scope>
    <source>
        <strain evidence="10">CCUG 56401</strain>
    </source>
</reference>
<dbReference type="InterPro" id="IPR014284">
    <property type="entry name" value="RNA_pol_sigma-70_dom"/>
</dbReference>
<keyword evidence="2" id="KW-0805">Transcription regulation</keyword>
<proteinExistence type="inferred from homology"/>
<dbReference type="InterPro" id="IPR014325">
    <property type="entry name" value="RNA_pol_sigma-E_actinobac"/>
</dbReference>